<comment type="caution">
    <text evidence="2">The sequence shown here is derived from an EMBL/GenBank/DDBJ whole genome shotgun (WGS) entry which is preliminary data.</text>
</comment>
<dbReference type="Gene3D" id="3.40.630.10">
    <property type="entry name" value="Zn peptidases"/>
    <property type="match status" value="1"/>
</dbReference>
<dbReference type="Gene3D" id="3.30.70.360">
    <property type="match status" value="1"/>
</dbReference>
<dbReference type="NCBIfam" id="TIGR01891">
    <property type="entry name" value="amidohydrolases"/>
    <property type="match status" value="1"/>
</dbReference>
<proteinExistence type="predicted"/>
<dbReference type="SUPFAM" id="SSF55031">
    <property type="entry name" value="Bacterial exopeptidase dimerisation domain"/>
    <property type="match status" value="1"/>
</dbReference>
<dbReference type="PANTHER" id="PTHR11014">
    <property type="entry name" value="PEPTIDASE M20 FAMILY MEMBER"/>
    <property type="match status" value="1"/>
</dbReference>
<dbReference type="RefSeq" id="WP_381432255.1">
    <property type="nucleotide sequence ID" value="NZ_JBHSNO010000005.1"/>
</dbReference>
<reference evidence="3" key="1">
    <citation type="journal article" date="2019" name="Int. J. Syst. Evol. Microbiol.">
        <title>The Global Catalogue of Microorganisms (GCM) 10K type strain sequencing project: providing services to taxonomists for standard genome sequencing and annotation.</title>
        <authorList>
            <consortium name="The Broad Institute Genomics Platform"/>
            <consortium name="The Broad Institute Genome Sequencing Center for Infectious Disease"/>
            <person name="Wu L."/>
            <person name="Ma J."/>
        </authorList>
    </citation>
    <scope>NUCLEOTIDE SEQUENCE [LARGE SCALE GENOMIC DNA]</scope>
    <source>
        <strain evidence="3">CGMCC 4.1434</strain>
    </source>
</reference>
<evidence type="ECO:0000259" key="1">
    <source>
        <dbReference type="Pfam" id="PF07687"/>
    </source>
</evidence>
<sequence length="371" mass="41552">MKVQNYESVKKLRHELHQHPELSNEEVWTKQYLMAFLQANTSLEIVDKGNWFYAIYRAGKDQSNIAFRAEMDALPMDEVIELPWASTFPGKAHKCGHDGHSATLAGLALEIDQEGANKNVFFLFQPAEETGDGAIQCVEFIQEHNIDEIYAYHNMSGLPFKAVGIIDGTIMCASKGMTIHLEGAPAHASQPETGINPSFAIGNILGKIPEFTDQGNNKGLVLCTVVQIDVGEKAFGIAASKGDLRMTIRAFYEEELDRLQQNLENFAKEQAEEFGLKVSFQYNDEFPETFNHKESADKIRSVAETNGIEFVELKEAIRSSEDFGHFTKITKGALCFIGNGEDYPHIHTNTYDFRDELIESGVELFKGLIKE</sequence>
<dbReference type="Pfam" id="PF01546">
    <property type="entry name" value="Peptidase_M20"/>
    <property type="match status" value="1"/>
</dbReference>
<evidence type="ECO:0000313" key="3">
    <source>
        <dbReference type="Proteomes" id="UP001596109"/>
    </source>
</evidence>
<dbReference type="InterPro" id="IPR002933">
    <property type="entry name" value="Peptidase_M20"/>
</dbReference>
<dbReference type="InterPro" id="IPR017439">
    <property type="entry name" value="Amidohydrolase"/>
</dbReference>
<name>A0ABW0TIB0_9BACL</name>
<feature type="domain" description="Peptidase M20 dimerisation" evidence="1">
    <location>
        <begin position="174"/>
        <end position="273"/>
    </location>
</feature>
<organism evidence="2 3">
    <name type="scientific">Sporosarcina soli</name>
    <dbReference type="NCBI Taxonomy" id="334736"/>
    <lineage>
        <taxon>Bacteria</taxon>
        <taxon>Bacillati</taxon>
        <taxon>Bacillota</taxon>
        <taxon>Bacilli</taxon>
        <taxon>Bacillales</taxon>
        <taxon>Caryophanaceae</taxon>
        <taxon>Sporosarcina</taxon>
    </lineage>
</organism>
<gene>
    <name evidence="2" type="ORF">ACFPRA_07485</name>
</gene>
<dbReference type="PIRSF" id="PIRSF005962">
    <property type="entry name" value="Pept_M20D_amidohydro"/>
    <property type="match status" value="1"/>
</dbReference>
<evidence type="ECO:0000313" key="2">
    <source>
        <dbReference type="EMBL" id="MFC5588723.1"/>
    </source>
</evidence>
<dbReference type="SUPFAM" id="SSF53187">
    <property type="entry name" value="Zn-dependent exopeptidases"/>
    <property type="match status" value="1"/>
</dbReference>
<dbReference type="Pfam" id="PF07687">
    <property type="entry name" value="M20_dimer"/>
    <property type="match status" value="1"/>
</dbReference>
<dbReference type="InterPro" id="IPR011650">
    <property type="entry name" value="Peptidase_M20_dimer"/>
</dbReference>
<keyword evidence="3" id="KW-1185">Reference proteome</keyword>
<dbReference type="EMBL" id="JBHSNO010000005">
    <property type="protein sequence ID" value="MFC5588723.1"/>
    <property type="molecule type" value="Genomic_DNA"/>
</dbReference>
<dbReference type="PANTHER" id="PTHR11014:SF169">
    <property type="entry name" value="CLAN MH, FAMILY M20, PEPTIDASE T-LIKE METALLOPEPTIDASE"/>
    <property type="match status" value="1"/>
</dbReference>
<dbReference type="Proteomes" id="UP001596109">
    <property type="component" value="Unassembled WGS sequence"/>
</dbReference>
<protein>
    <submittedName>
        <fullName evidence="2">M20 family metallopeptidase</fullName>
    </submittedName>
</protein>
<dbReference type="InterPro" id="IPR036264">
    <property type="entry name" value="Bact_exopeptidase_dim_dom"/>
</dbReference>
<accession>A0ABW0TIB0</accession>